<evidence type="ECO:0000256" key="1">
    <source>
        <dbReference type="SAM" id="Phobius"/>
    </source>
</evidence>
<protein>
    <submittedName>
        <fullName evidence="2">Uncharacterized protein</fullName>
    </submittedName>
</protein>
<keyword evidence="1" id="KW-1133">Transmembrane helix</keyword>
<evidence type="ECO:0000313" key="2">
    <source>
        <dbReference type="EMBL" id="SVB05860.1"/>
    </source>
</evidence>
<sequence>MSQEPLTPIFIEVADPATAEITVSDVLIGAFSFTGVLAVIAMVLAALFAWTLIGLRGKRLSRTTNDATSAAVRLGLDVSSR</sequence>
<proteinExistence type="predicted"/>
<dbReference type="AlphaFoldDB" id="A0A382AWB4"/>
<accession>A0A382AWB4</accession>
<keyword evidence="1" id="KW-0812">Transmembrane</keyword>
<gene>
    <name evidence="2" type="ORF">METZ01_LOCUS158714</name>
</gene>
<feature type="transmembrane region" description="Helical" evidence="1">
    <location>
        <begin position="26"/>
        <end position="53"/>
    </location>
</feature>
<organism evidence="2">
    <name type="scientific">marine metagenome</name>
    <dbReference type="NCBI Taxonomy" id="408172"/>
    <lineage>
        <taxon>unclassified sequences</taxon>
        <taxon>metagenomes</taxon>
        <taxon>ecological metagenomes</taxon>
    </lineage>
</organism>
<keyword evidence="1" id="KW-0472">Membrane</keyword>
<name>A0A382AWB4_9ZZZZ</name>
<reference evidence="2" key="1">
    <citation type="submission" date="2018-05" db="EMBL/GenBank/DDBJ databases">
        <authorList>
            <person name="Lanie J.A."/>
            <person name="Ng W.-L."/>
            <person name="Kazmierczak K.M."/>
            <person name="Andrzejewski T.M."/>
            <person name="Davidsen T.M."/>
            <person name="Wayne K.J."/>
            <person name="Tettelin H."/>
            <person name="Glass J.I."/>
            <person name="Rusch D."/>
            <person name="Podicherti R."/>
            <person name="Tsui H.-C.T."/>
            <person name="Winkler M.E."/>
        </authorList>
    </citation>
    <scope>NUCLEOTIDE SEQUENCE</scope>
</reference>
<dbReference type="EMBL" id="UINC01027132">
    <property type="protein sequence ID" value="SVB05860.1"/>
    <property type="molecule type" value="Genomic_DNA"/>
</dbReference>